<dbReference type="NCBIfam" id="TIGR02532">
    <property type="entry name" value="IV_pilin_GFxxxE"/>
    <property type="match status" value="1"/>
</dbReference>
<dbReference type="RefSeq" id="WP_132649603.1">
    <property type="nucleotide sequence ID" value="NZ_CP181386.1"/>
</dbReference>
<organism evidence="5 6">
    <name type="scientific">Rubrivivax gelatinosus</name>
    <name type="common">Rhodocyclus gelatinosus</name>
    <name type="synonym">Rhodopseudomonas gelatinosa</name>
    <dbReference type="NCBI Taxonomy" id="28068"/>
    <lineage>
        <taxon>Bacteria</taxon>
        <taxon>Pseudomonadati</taxon>
        <taxon>Pseudomonadota</taxon>
        <taxon>Betaproteobacteria</taxon>
        <taxon>Burkholderiales</taxon>
        <taxon>Sphaerotilaceae</taxon>
        <taxon>Rubrivivax</taxon>
    </lineage>
</organism>
<dbReference type="GO" id="GO:0007155">
    <property type="term" value="P:cell adhesion"/>
    <property type="evidence" value="ECO:0007669"/>
    <property type="project" value="InterPro"/>
</dbReference>
<evidence type="ECO:0000256" key="4">
    <source>
        <dbReference type="SAM" id="Phobius"/>
    </source>
</evidence>
<reference evidence="5 6" key="1">
    <citation type="submission" date="2019-03" db="EMBL/GenBank/DDBJ databases">
        <title>Genomic Encyclopedia of Type Strains, Phase IV (KMG-IV): sequencing the most valuable type-strain genomes for metagenomic binning, comparative biology and taxonomic classification.</title>
        <authorList>
            <person name="Goeker M."/>
        </authorList>
    </citation>
    <scope>NUCLEOTIDE SEQUENCE [LARGE SCALE GENOMIC DNA]</scope>
    <source>
        <strain evidence="5 6">DSM 1709</strain>
    </source>
</reference>
<keyword evidence="2" id="KW-0488">Methylation</keyword>
<dbReference type="PROSITE" id="PS00409">
    <property type="entry name" value="PROKAR_NTER_METHYL"/>
    <property type="match status" value="1"/>
</dbReference>
<dbReference type="InterPro" id="IPR045584">
    <property type="entry name" value="Pilin-like"/>
</dbReference>
<comment type="caution">
    <text evidence="5">The sequence shown here is derived from an EMBL/GenBank/DDBJ whole genome shotgun (WGS) entry which is preliminary data.</text>
</comment>
<keyword evidence="4" id="KW-0472">Membrane</keyword>
<evidence type="ECO:0000256" key="2">
    <source>
        <dbReference type="ARBA" id="ARBA00022481"/>
    </source>
</evidence>
<feature type="transmembrane region" description="Helical" evidence="4">
    <location>
        <begin position="7"/>
        <end position="31"/>
    </location>
</feature>
<dbReference type="InterPro" id="IPR012902">
    <property type="entry name" value="N_methyl_site"/>
</dbReference>
<name>A0A4R2M1A1_RUBGE</name>
<evidence type="ECO:0000256" key="1">
    <source>
        <dbReference type="ARBA" id="ARBA00005233"/>
    </source>
</evidence>
<dbReference type="Pfam" id="PF00114">
    <property type="entry name" value="Pilin"/>
    <property type="match status" value="1"/>
</dbReference>
<proteinExistence type="inferred from homology"/>
<dbReference type="Pfam" id="PF07963">
    <property type="entry name" value="N_methyl"/>
    <property type="match status" value="1"/>
</dbReference>
<protein>
    <submittedName>
        <fullName evidence="5">Type IV pilus assembly protein PilA</fullName>
    </submittedName>
</protein>
<comment type="similarity">
    <text evidence="1 3">Belongs to the N-Me-Phe pilin family.</text>
</comment>
<evidence type="ECO:0000313" key="6">
    <source>
        <dbReference type="Proteomes" id="UP000295106"/>
    </source>
</evidence>
<sequence length="147" mass="15342">MKRVQQGFTLIELMIVVAIIGILAAVALPAYQDYTKKAKVSEVILAASTCRTAVTEAVQTAGSVLPSGGNWGCESTSSTSKYVASIETNDEGAIRVTAQELGDANGTVILVPTIDADNSLVREWQCGPGTMPAKFLPGSCKTTGLSF</sequence>
<dbReference type="AlphaFoldDB" id="A0A4R2M1A1"/>
<dbReference type="InterPro" id="IPR001082">
    <property type="entry name" value="Pilin"/>
</dbReference>
<dbReference type="OrthoDB" id="8607132at2"/>
<dbReference type="SUPFAM" id="SSF54523">
    <property type="entry name" value="Pili subunits"/>
    <property type="match status" value="1"/>
</dbReference>
<keyword evidence="4" id="KW-1133">Transmembrane helix</keyword>
<accession>A0A4R2M1A1</accession>
<evidence type="ECO:0000313" key="5">
    <source>
        <dbReference type="EMBL" id="TCO97723.1"/>
    </source>
</evidence>
<keyword evidence="3" id="KW-0281">Fimbrium</keyword>
<gene>
    <name evidence="5" type="ORF">EV684_12034</name>
</gene>
<dbReference type="GeneID" id="99682958"/>
<dbReference type="EMBL" id="SLXD01000020">
    <property type="protein sequence ID" value="TCO97723.1"/>
    <property type="molecule type" value="Genomic_DNA"/>
</dbReference>
<dbReference type="Proteomes" id="UP000295106">
    <property type="component" value="Unassembled WGS sequence"/>
</dbReference>
<dbReference type="Gene3D" id="3.30.700.10">
    <property type="entry name" value="Glycoprotein, Type 4 Pilin"/>
    <property type="match status" value="1"/>
</dbReference>
<dbReference type="PANTHER" id="PTHR30093">
    <property type="entry name" value="GENERAL SECRETION PATHWAY PROTEIN G"/>
    <property type="match status" value="1"/>
</dbReference>
<evidence type="ECO:0000256" key="3">
    <source>
        <dbReference type="RuleBase" id="RU000389"/>
    </source>
</evidence>
<dbReference type="PANTHER" id="PTHR30093:SF34">
    <property type="entry name" value="PREPILIN PEPTIDASE-DEPENDENT PROTEIN D"/>
    <property type="match status" value="1"/>
</dbReference>
<dbReference type="GO" id="GO:0009289">
    <property type="term" value="C:pilus"/>
    <property type="evidence" value="ECO:0007669"/>
    <property type="project" value="InterPro"/>
</dbReference>
<keyword evidence="4" id="KW-0812">Transmembrane</keyword>